<gene>
    <name evidence="15" type="ORF">RF11_10643</name>
</gene>
<comment type="cofactor">
    <cofactor evidence="4">
        <name>Fe(2+)</name>
        <dbReference type="ChEBI" id="CHEBI:29033"/>
    </cofactor>
</comment>
<dbReference type="Pfam" id="PF00834">
    <property type="entry name" value="Ribul_P_3_epim"/>
    <property type="match status" value="1"/>
</dbReference>
<comment type="similarity">
    <text evidence="5">Belongs to the ribulose-phosphate 3-epimerase family.</text>
</comment>
<evidence type="ECO:0000256" key="9">
    <source>
        <dbReference type="ARBA" id="ARBA00022833"/>
    </source>
</evidence>
<comment type="catalytic activity">
    <reaction evidence="1">
        <text>D-ribulose 5-phosphate = D-xylulose 5-phosphate</text>
        <dbReference type="Rhea" id="RHEA:13677"/>
        <dbReference type="ChEBI" id="CHEBI:57737"/>
        <dbReference type="ChEBI" id="CHEBI:58121"/>
        <dbReference type="EC" id="5.1.3.1"/>
    </reaction>
</comment>
<accession>A0A0C2JIE4</accession>
<comment type="cofactor">
    <cofactor evidence="2">
        <name>Mn(2+)</name>
        <dbReference type="ChEBI" id="CHEBI:29035"/>
    </cofactor>
</comment>
<dbReference type="OrthoDB" id="1927044at2759"/>
<dbReference type="InterPro" id="IPR013785">
    <property type="entry name" value="Aldolase_TIM"/>
</dbReference>
<evidence type="ECO:0000256" key="13">
    <source>
        <dbReference type="ARBA" id="ARBA00023277"/>
    </source>
</evidence>
<dbReference type="GO" id="GO:0046496">
    <property type="term" value="P:nicotinamide nucleotide metabolic process"/>
    <property type="evidence" value="ECO:0007669"/>
    <property type="project" value="UniProtKB-ARBA"/>
</dbReference>
<evidence type="ECO:0000256" key="3">
    <source>
        <dbReference type="ARBA" id="ARBA00001947"/>
    </source>
</evidence>
<keyword evidence="9" id="KW-0862">Zinc</keyword>
<sequence length="174" mass="19668">MMVEHPIKWVKGMSMAGADQYTFHLESLGNFCLIFDDPFNVINLIRDANMKVGLAIKPKTQVEEIIKFIDKIDVVLIMTVEPGYGGQKFMSDMVPKIEFLRSRYPYLDIEVDGGVNTQTVKDCSKAGANMIVAGTSIIRSNDRAKVIEKLKVKCRKHFYGSIFTSNVVHEKMDN</sequence>
<evidence type="ECO:0000256" key="14">
    <source>
        <dbReference type="ARBA" id="ARBA00057323"/>
    </source>
</evidence>
<protein>
    <recommendedName>
        <fullName evidence="7">ribulose-phosphate 3-epimerase</fullName>
        <ecNumber evidence="7">5.1.3.1</ecNumber>
    </recommendedName>
</protein>
<keyword evidence="13" id="KW-0119">Carbohydrate metabolism</keyword>
<evidence type="ECO:0000313" key="16">
    <source>
        <dbReference type="Proteomes" id="UP000031668"/>
    </source>
</evidence>
<dbReference type="GO" id="GO:0005975">
    <property type="term" value="P:carbohydrate metabolic process"/>
    <property type="evidence" value="ECO:0007669"/>
    <property type="project" value="InterPro"/>
</dbReference>
<evidence type="ECO:0000256" key="1">
    <source>
        <dbReference type="ARBA" id="ARBA00001782"/>
    </source>
</evidence>
<dbReference type="AlphaFoldDB" id="A0A0C2JIE4"/>
<evidence type="ECO:0000256" key="11">
    <source>
        <dbReference type="ARBA" id="ARBA00023211"/>
    </source>
</evidence>
<dbReference type="EC" id="5.1.3.1" evidence="7"/>
<dbReference type="Proteomes" id="UP000031668">
    <property type="component" value="Unassembled WGS sequence"/>
</dbReference>
<dbReference type="Gene3D" id="3.20.20.70">
    <property type="entry name" value="Aldolase class I"/>
    <property type="match status" value="1"/>
</dbReference>
<evidence type="ECO:0000256" key="2">
    <source>
        <dbReference type="ARBA" id="ARBA00001936"/>
    </source>
</evidence>
<evidence type="ECO:0000256" key="8">
    <source>
        <dbReference type="ARBA" id="ARBA00022723"/>
    </source>
</evidence>
<dbReference type="GO" id="GO:0006163">
    <property type="term" value="P:purine nucleotide metabolic process"/>
    <property type="evidence" value="ECO:0007669"/>
    <property type="project" value="UniProtKB-ARBA"/>
</dbReference>
<proteinExistence type="inferred from homology"/>
<dbReference type="InterPro" id="IPR000056">
    <property type="entry name" value="Ribul_P_3_epim-like"/>
</dbReference>
<dbReference type="FunFam" id="3.20.20.70:FF:000191">
    <property type="entry name" value="ribulose-phosphate 3-epimerase isoform X2"/>
    <property type="match status" value="1"/>
</dbReference>
<evidence type="ECO:0000256" key="12">
    <source>
        <dbReference type="ARBA" id="ARBA00023235"/>
    </source>
</evidence>
<dbReference type="GO" id="GO:0004750">
    <property type="term" value="F:D-ribulose-phosphate 3-epimerase activity"/>
    <property type="evidence" value="ECO:0007669"/>
    <property type="project" value="UniProtKB-EC"/>
</dbReference>
<evidence type="ECO:0000256" key="5">
    <source>
        <dbReference type="ARBA" id="ARBA00009541"/>
    </source>
</evidence>
<dbReference type="OMA" id="TMCEKVS"/>
<dbReference type="GO" id="GO:0046872">
    <property type="term" value="F:metal ion binding"/>
    <property type="evidence" value="ECO:0007669"/>
    <property type="project" value="UniProtKB-KW"/>
</dbReference>
<evidence type="ECO:0000256" key="6">
    <source>
        <dbReference type="ARBA" id="ARBA00011738"/>
    </source>
</evidence>
<evidence type="ECO:0000256" key="10">
    <source>
        <dbReference type="ARBA" id="ARBA00023004"/>
    </source>
</evidence>
<comment type="cofactor">
    <cofactor evidence="3">
        <name>Zn(2+)</name>
        <dbReference type="ChEBI" id="CHEBI:29105"/>
    </cofactor>
</comment>
<reference evidence="15 16" key="1">
    <citation type="journal article" date="2014" name="Genome Biol. Evol.">
        <title>The genome of the myxosporean Thelohanellus kitauei shows adaptations to nutrient acquisition within its fish host.</title>
        <authorList>
            <person name="Yang Y."/>
            <person name="Xiong J."/>
            <person name="Zhou Z."/>
            <person name="Huo F."/>
            <person name="Miao W."/>
            <person name="Ran C."/>
            <person name="Liu Y."/>
            <person name="Zhang J."/>
            <person name="Feng J."/>
            <person name="Wang M."/>
            <person name="Wang M."/>
            <person name="Wang L."/>
            <person name="Yao B."/>
        </authorList>
    </citation>
    <scope>NUCLEOTIDE SEQUENCE [LARGE SCALE GENOMIC DNA]</scope>
    <source>
        <strain evidence="15">Wuqing</strain>
    </source>
</reference>
<keyword evidence="16" id="KW-1185">Reference proteome</keyword>
<dbReference type="GO" id="GO:1901135">
    <property type="term" value="P:carbohydrate derivative metabolic process"/>
    <property type="evidence" value="ECO:0007669"/>
    <property type="project" value="UniProtKB-ARBA"/>
</dbReference>
<evidence type="ECO:0000256" key="7">
    <source>
        <dbReference type="ARBA" id="ARBA00013188"/>
    </source>
</evidence>
<dbReference type="EMBL" id="JWZT01002598">
    <property type="protein sequence ID" value="KII69088.1"/>
    <property type="molecule type" value="Genomic_DNA"/>
</dbReference>
<dbReference type="CDD" id="cd00429">
    <property type="entry name" value="RPE"/>
    <property type="match status" value="1"/>
</dbReference>
<dbReference type="PANTHER" id="PTHR11749">
    <property type="entry name" value="RIBULOSE-5-PHOSPHATE-3-EPIMERASE"/>
    <property type="match status" value="1"/>
</dbReference>
<comment type="subunit">
    <text evidence="6">Homodimer.</text>
</comment>
<comment type="function">
    <text evidence="14">Catalyzes the reversible epimerization of D-ribulose 5-phosphate to D-xylulose 5-phosphate.</text>
</comment>
<dbReference type="SUPFAM" id="SSF51366">
    <property type="entry name" value="Ribulose-phoshate binding barrel"/>
    <property type="match status" value="1"/>
</dbReference>
<name>A0A0C2JIE4_THEKT</name>
<keyword evidence="8" id="KW-0479">Metal-binding</keyword>
<comment type="caution">
    <text evidence="15">The sequence shown here is derived from an EMBL/GenBank/DDBJ whole genome shotgun (WGS) entry which is preliminary data.</text>
</comment>
<organism evidence="15 16">
    <name type="scientific">Thelohanellus kitauei</name>
    <name type="common">Myxosporean</name>
    <dbReference type="NCBI Taxonomy" id="669202"/>
    <lineage>
        <taxon>Eukaryota</taxon>
        <taxon>Metazoa</taxon>
        <taxon>Cnidaria</taxon>
        <taxon>Myxozoa</taxon>
        <taxon>Myxosporea</taxon>
        <taxon>Bivalvulida</taxon>
        <taxon>Platysporina</taxon>
        <taxon>Myxobolidae</taxon>
        <taxon>Thelohanellus</taxon>
    </lineage>
</organism>
<keyword evidence="12" id="KW-0413">Isomerase</keyword>
<dbReference type="PROSITE" id="PS01086">
    <property type="entry name" value="RIBUL_P_3_EPIMER_2"/>
    <property type="match status" value="1"/>
</dbReference>
<keyword evidence="10" id="KW-0408">Iron</keyword>
<evidence type="ECO:0000256" key="4">
    <source>
        <dbReference type="ARBA" id="ARBA00001954"/>
    </source>
</evidence>
<dbReference type="InterPro" id="IPR011060">
    <property type="entry name" value="RibuloseP-bd_barrel"/>
</dbReference>
<dbReference type="GO" id="GO:0006091">
    <property type="term" value="P:generation of precursor metabolites and energy"/>
    <property type="evidence" value="ECO:0007669"/>
    <property type="project" value="UniProtKB-ARBA"/>
</dbReference>
<keyword evidence="11" id="KW-0464">Manganese</keyword>
<evidence type="ECO:0000313" key="15">
    <source>
        <dbReference type="EMBL" id="KII69088.1"/>
    </source>
</evidence>